<evidence type="ECO:0000313" key="10">
    <source>
        <dbReference type="EMBL" id="RHG62023.1"/>
    </source>
</evidence>
<dbReference type="Pfam" id="PF00512">
    <property type="entry name" value="HisKA"/>
    <property type="match status" value="1"/>
</dbReference>
<dbReference type="PROSITE" id="PS50109">
    <property type="entry name" value="HIS_KIN"/>
    <property type="match status" value="1"/>
</dbReference>
<keyword evidence="6 10" id="KW-0418">Kinase</keyword>
<feature type="domain" description="Histidine kinase" evidence="9">
    <location>
        <begin position="129"/>
        <end position="343"/>
    </location>
</feature>
<evidence type="ECO:0000259" key="9">
    <source>
        <dbReference type="PROSITE" id="PS50109"/>
    </source>
</evidence>
<reference evidence="10 11" key="1">
    <citation type="submission" date="2018-08" db="EMBL/GenBank/DDBJ databases">
        <title>A genome reference for cultivated species of the human gut microbiota.</title>
        <authorList>
            <person name="Zou Y."/>
            <person name="Xue W."/>
            <person name="Luo G."/>
        </authorList>
    </citation>
    <scope>NUCLEOTIDE SEQUENCE [LARGE SCALE GENOMIC DNA]</scope>
    <source>
        <strain evidence="10 11">AM22-12LB</strain>
    </source>
</reference>
<keyword evidence="4" id="KW-0597">Phosphoprotein</keyword>
<dbReference type="Gene3D" id="1.10.287.130">
    <property type="match status" value="1"/>
</dbReference>
<evidence type="ECO:0000256" key="7">
    <source>
        <dbReference type="ARBA" id="ARBA00023012"/>
    </source>
</evidence>
<evidence type="ECO:0000256" key="3">
    <source>
        <dbReference type="ARBA" id="ARBA00012438"/>
    </source>
</evidence>
<dbReference type="SUPFAM" id="SSF47384">
    <property type="entry name" value="Homodimeric domain of signal transducing histidine kinase"/>
    <property type="match status" value="1"/>
</dbReference>
<dbReference type="Proteomes" id="UP000286595">
    <property type="component" value="Unassembled WGS sequence"/>
</dbReference>
<dbReference type="GO" id="GO:0005886">
    <property type="term" value="C:plasma membrane"/>
    <property type="evidence" value="ECO:0007669"/>
    <property type="project" value="TreeGrafter"/>
</dbReference>
<dbReference type="FunFam" id="3.30.565.10:FF:000006">
    <property type="entry name" value="Sensor histidine kinase WalK"/>
    <property type="match status" value="1"/>
</dbReference>
<dbReference type="RefSeq" id="WP_041727635.1">
    <property type="nucleotide sequence ID" value="NZ_QRIM01000003.1"/>
</dbReference>
<keyword evidence="8" id="KW-1133">Transmembrane helix</keyword>
<dbReference type="CDD" id="cd00075">
    <property type="entry name" value="HATPase"/>
    <property type="match status" value="1"/>
</dbReference>
<proteinExistence type="predicted"/>
<dbReference type="Gene3D" id="3.30.565.10">
    <property type="entry name" value="Histidine kinase-like ATPase, C-terminal domain"/>
    <property type="match status" value="1"/>
</dbReference>
<feature type="transmembrane region" description="Helical" evidence="8">
    <location>
        <begin position="12"/>
        <end position="31"/>
    </location>
</feature>
<dbReference type="GO" id="GO:0016036">
    <property type="term" value="P:cellular response to phosphate starvation"/>
    <property type="evidence" value="ECO:0007669"/>
    <property type="project" value="TreeGrafter"/>
</dbReference>
<dbReference type="SUPFAM" id="SSF55874">
    <property type="entry name" value="ATPase domain of HSP90 chaperone/DNA topoisomerase II/histidine kinase"/>
    <property type="match status" value="1"/>
</dbReference>
<dbReference type="GO" id="GO:0000155">
    <property type="term" value="F:phosphorelay sensor kinase activity"/>
    <property type="evidence" value="ECO:0007669"/>
    <property type="project" value="InterPro"/>
</dbReference>
<accession>A0A3R6E4B9</accession>
<dbReference type="EMBL" id="QRIM01000003">
    <property type="protein sequence ID" value="RHG62023.1"/>
    <property type="molecule type" value="Genomic_DNA"/>
</dbReference>
<dbReference type="PANTHER" id="PTHR45453:SF1">
    <property type="entry name" value="PHOSPHATE REGULON SENSOR PROTEIN PHOR"/>
    <property type="match status" value="1"/>
</dbReference>
<dbReference type="CDD" id="cd00082">
    <property type="entry name" value="HisKA"/>
    <property type="match status" value="1"/>
</dbReference>
<dbReference type="PANTHER" id="PTHR45453">
    <property type="entry name" value="PHOSPHATE REGULON SENSOR PROTEIN PHOR"/>
    <property type="match status" value="1"/>
</dbReference>
<gene>
    <name evidence="10" type="ORF">DW252_03895</name>
</gene>
<keyword evidence="8" id="KW-0472">Membrane</keyword>
<evidence type="ECO:0000256" key="4">
    <source>
        <dbReference type="ARBA" id="ARBA00022553"/>
    </source>
</evidence>
<dbReference type="SMART" id="SM00387">
    <property type="entry name" value="HATPase_c"/>
    <property type="match status" value="1"/>
</dbReference>
<comment type="subcellular location">
    <subcellularLocation>
        <location evidence="2">Membrane</location>
    </subcellularLocation>
</comment>
<dbReference type="SMART" id="SM00388">
    <property type="entry name" value="HisKA"/>
    <property type="match status" value="1"/>
</dbReference>
<keyword evidence="7" id="KW-0902">Two-component regulatory system</keyword>
<dbReference type="InterPro" id="IPR050351">
    <property type="entry name" value="BphY/WalK/GraS-like"/>
</dbReference>
<dbReference type="InterPro" id="IPR004358">
    <property type="entry name" value="Sig_transdc_His_kin-like_C"/>
</dbReference>
<dbReference type="AlphaFoldDB" id="A0A3R6E4B9"/>
<dbReference type="Pfam" id="PF02518">
    <property type="entry name" value="HATPase_c"/>
    <property type="match status" value="1"/>
</dbReference>
<evidence type="ECO:0000313" key="11">
    <source>
        <dbReference type="Proteomes" id="UP000286595"/>
    </source>
</evidence>
<feature type="transmembrane region" description="Helical" evidence="8">
    <location>
        <begin position="37"/>
        <end position="61"/>
    </location>
</feature>
<dbReference type="InterPro" id="IPR003594">
    <property type="entry name" value="HATPase_dom"/>
</dbReference>
<evidence type="ECO:0000256" key="2">
    <source>
        <dbReference type="ARBA" id="ARBA00004370"/>
    </source>
</evidence>
<evidence type="ECO:0000256" key="6">
    <source>
        <dbReference type="ARBA" id="ARBA00022777"/>
    </source>
</evidence>
<comment type="caution">
    <text evidence="10">The sequence shown here is derived from an EMBL/GenBank/DDBJ whole genome shotgun (WGS) entry which is preliminary data.</text>
</comment>
<dbReference type="GO" id="GO:0004721">
    <property type="term" value="F:phosphoprotein phosphatase activity"/>
    <property type="evidence" value="ECO:0007669"/>
    <property type="project" value="TreeGrafter"/>
</dbReference>
<keyword evidence="8" id="KW-0812">Transmembrane</keyword>
<dbReference type="InterPro" id="IPR003661">
    <property type="entry name" value="HisK_dim/P_dom"/>
</dbReference>
<evidence type="ECO:0000256" key="8">
    <source>
        <dbReference type="SAM" id="Phobius"/>
    </source>
</evidence>
<evidence type="ECO:0000256" key="1">
    <source>
        <dbReference type="ARBA" id="ARBA00000085"/>
    </source>
</evidence>
<dbReference type="InterPro" id="IPR036890">
    <property type="entry name" value="HATPase_C_sf"/>
</dbReference>
<dbReference type="InterPro" id="IPR005467">
    <property type="entry name" value="His_kinase_dom"/>
</dbReference>
<dbReference type="PRINTS" id="PR00344">
    <property type="entry name" value="BCTRLSENSOR"/>
</dbReference>
<dbReference type="InterPro" id="IPR036097">
    <property type="entry name" value="HisK_dim/P_sf"/>
</dbReference>
<protein>
    <recommendedName>
        <fullName evidence="3">histidine kinase</fullName>
        <ecNumber evidence="3">2.7.13.3</ecNumber>
    </recommendedName>
</protein>
<dbReference type="EC" id="2.7.13.3" evidence="3"/>
<organism evidence="10 11">
    <name type="scientific">Coprococcus comes</name>
    <dbReference type="NCBI Taxonomy" id="410072"/>
    <lineage>
        <taxon>Bacteria</taxon>
        <taxon>Bacillati</taxon>
        <taxon>Bacillota</taxon>
        <taxon>Clostridia</taxon>
        <taxon>Lachnospirales</taxon>
        <taxon>Lachnospiraceae</taxon>
        <taxon>Coprococcus</taxon>
    </lineage>
</organism>
<evidence type="ECO:0000256" key="5">
    <source>
        <dbReference type="ARBA" id="ARBA00022679"/>
    </source>
</evidence>
<name>A0A3R6E4B9_9FIRM</name>
<keyword evidence="5" id="KW-0808">Transferase</keyword>
<comment type="catalytic activity">
    <reaction evidence="1">
        <text>ATP + protein L-histidine = ADP + protein N-phospho-L-histidine.</text>
        <dbReference type="EC" id="2.7.13.3"/>
    </reaction>
</comment>
<sequence length="345" mass="38809">MKILANKDIRNLFLAVSVIWAASLLLAQGFLWLRYQRLSLCLLFIFLLAAAAIWVVCCSYFKKQNKIMEQAVSQINVYLDGDSNARIECDSEGELYRLFHSVNSLAAVLNAHADNELREKEFLKNTISDISHQLKTPLAALNIYNGLLHEEDIEASSVKEFADLSEQELDRMETLVQSLLKITRLDAGSVTLEKGAENVADMLRDVELHFAYRAKQEHKELVLSGPEEVLLFCDRDWLTEAIDNIVKNALDHTESGDAVHITWKALPNAVQIAVKDNGCGIHPEDLHHIFKRFYRSRFSQDKQGIGLGLPLAKTIVEAHSGTIEVDSELGKGTTFTMNFLIPTKL</sequence>